<dbReference type="InterPro" id="IPR013149">
    <property type="entry name" value="ADH-like_C"/>
</dbReference>
<evidence type="ECO:0000256" key="13">
    <source>
        <dbReference type="ARBA" id="ARBA00049332"/>
    </source>
</evidence>
<dbReference type="Proteomes" id="UP000663760">
    <property type="component" value="Chromosome 3"/>
</dbReference>
<evidence type="ECO:0000313" key="16">
    <source>
        <dbReference type="EMBL" id="CAA7393937.1"/>
    </source>
</evidence>
<reference evidence="16" key="1">
    <citation type="submission" date="2020-02" db="EMBL/GenBank/DDBJ databases">
        <authorList>
            <person name="Scholz U."/>
            <person name="Mascher M."/>
            <person name="Fiebig A."/>
        </authorList>
    </citation>
    <scope>NUCLEOTIDE SEQUENCE</scope>
</reference>
<evidence type="ECO:0000256" key="3">
    <source>
        <dbReference type="ARBA" id="ARBA00011738"/>
    </source>
</evidence>
<dbReference type="InterPro" id="IPR013154">
    <property type="entry name" value="ADH-like_N"/>
</dbReference>
<comment type="catalytic activity">
    <reaction evidence="10">
        <text>(E)-sinapyl alcohol + NADP(+) = (E)-sinapaldehyde + NADPH + H(+)</text>
        <dbReference type="Rhea" id="RHEA:45704"/>
        <dbReference type="ChEBI" id="CHEBI:15378"/>
        <dbReference type="ChEBI" id="CHEBI:27949"/>
        <dbReference type="ChEBI" id="CHEBI:57783"/>
        <dbReference type="ChEBI" id="CHEBI:58349"/>
        <dbReference type="ChEBI" id="CHEBI:64557"/>
        <dbReference type="EC" id="1.1.1.195"/>
    </reaction>
    <physiologicalReaction direction="right-to-left" evidence="10">
        <dbReference type="Rhea" id="RHEA:45706"/>
    </physiologicalReaction>
</comment>
<comment type="subunit">
    <text evidence="3">Homodimer.</text>
</comment>
<evidence type="ECO:0000256" key="7">
    <source>
        <dbReference type="ARBA" id="ARBA00022833"/>
    </source>
</evidence>
<evidence type="ECO:0000256" key="8">
    <source>
        <dbReference type="ARBA" id="ARBA00023002"/>
    </source>
</evidence>
<keyword evidence="7" id="KW-0862">Zinc</keyword>
<evidence type="ECO:0000256" key="1">
    <source>
        <dbReference type="ARBA" id="ARBA00001947"/>
    </source>
</evidence>
<dbReference type="GO" id="GO:0046872">
    <property type="term" value="F:metal ion binding"/>
    <property type="evidence" value="ECO:0007669"/>
    <property type="project" value="UniProtKB-KW"/>
</dbReference>
<evidence type="ECO:0000256" key="12">
    <source>
        <dbReference type="ARBA" id="ARBA00049311"/>
    </source>
</evidence>
<gene>
    <name evidence="16" type="ORF">SI8410_03004625</name>
</gene>
<comment type="catalytic activity">
    <reaction evidence="12">
        <text>(E)-coniferol + NADP(+) = (E)-coniferaldehyde + NADPH + H(+)</text>
        <dbReference type="Rhea" id="RHEA:22444"/>
        <dbReference type="ChEBI" id="CHEBI:15378"/>
        <dbReference type="ChEBI" id="CHEBI:16547"/>
        <dbReference type="ChEBI" id="CHEBI:17745"/>
        <dbReference type="ChEBI" id="CHEBI:57783"/>
        <dbReference type="ChEBI" id="CHEBI:58349"/>
        <dbReference type="EC" id="1.1.1.195"/>
    </reaction>
    <physiologicalReaction direction="right-to-left" evidence="12">
        <dbReference type="Rhea" id="RHEA:22446"/>
    </physiologicalReaction>
</comment>
<dbReference type="InterPro" id="IPR020843">
    <property type="entry name" value="ER"/>
</dbReference>
<dbReference type="PANTHER" id="PTHR42683">
    <property type="entry name" value="ALDEHYDE REDUCTASE"/>
    <property type="match status" value="1"/>
</dbReference>
<proteinExistence type="predicted"/>
<dbReference type="InterPro" id="IPR011032">
    <property type="entry name" value="GroES-like_sf"/>
</dbReference>
<evidence type="ECO:0000256" key="14">
    <source>
        <dbReference type="SAM" id="MobiDB-lite"/>
    </source>
</evidence>
<dbReference type="Gene3D" id="3.90.180.10">
    <property type="entry name" value="Medium-chain alcohol dehydrogenases, catalytic domain"/>
    <property type="match status" value="1"/>
</dbReference>
<dbReference type="GO" id="GO:0009809">
    <property type="term" value="P:lignin biosynthetic process"/>
    <property type="evidence" value="ECO:0007669"/>
    <property type="project" value="UniProtKB-KW"/>
</dbReference>
<dbReference type="Pfam" id="PF08240">
    <property type="entry name" value="ADH_N"/>
    <property type="match status" value="1"/>
</dbReference>
<dbReference type="SUPFAM" id="SSF50129">
    <property type="entry name" value="GroES-like"/>
    <property type="match status" value="1"/>
</dbReference>
<evidence type="ECO:0000256" key="9">
    <source>
        <dbReference type="ARBA" id="ARBA00047329"/>
    </source>
</evidence>
<evidence type="ECO:0000256" key="2">
    <source>
        <dbReference type="ARBA" id="ARBA00004928"/>
    </source>
</evidence>
<name>A0A7I8KA56_SPIIN</name>
<dbReference type="InterPro" id="IPR047109">
    <property type="entry name" value="CAD-like"/>
</dbReference>
<keyword evidence="8" id="KW-0560">Oxidoreductase</keyword>
<evidence type="ECO:0000256" key="10">
    <source>
        <dbReference type="ARBA" id="ARBA00048379"/>
    </source>
</evidence>
<feature type="domain" description="Enoyl reductase (ER)" evidence="15">
    <location>
        <begin position="46"/>
        <end position="360"/>
    </location>
</feature>
<evidence type="ECO:0000259" key="15">
    <source>
        <dbReference type="SMART" id="SM00829"/>
    </source>
</evidence>
<dbReference type="InterPro" id="IPR036291">
    <property type="entry name" value="NAD(P)-bd_dom_sf"/>
</dbReference>
<comment type="pathway">
    <text evidence="2">Aromatic compound metabolism; phenylpropanoid biosynthesis.</text>
</comment>
<dbReference type="GO" id="GO:0045551">
    <property type="term" value="F:cinnamyl-alcohol dehydrogenase activity"/>
    <property type="evidence" value="ECO:0007669"/>
    <property type="project" value="UniProtKB-EC"/>
</dbReference>
<dbReference type="SUPFAM" id="SSF51735">
    <property type="entry name" value="NAD(P)-binding Rossmann-fold domains"/>
    <property type="match status" value="1"/>
</dbReference>
<dbReference type="OrthoDB" id="1879366at2759"/>
<accession>A0A7I8KA56</accession>
<dbReference type="EC" id="1.1.1.195" evidence="4"/>
<dbReference type="InterPro" id="IPR029752">
    <property type="entry name" value="D-isomer_DH_CS1"/>
</dbReference>
<dbReference type="Gene3D" id="3.40.50.720">
    <property type="entry name" value="NAD(P)-binding Rossmann-like Domain"/>
    <property type="match status" value="1"/>
</dbReference>
<feature type="region of interest" description="Disordered" evidence="14">
    <location>
        <begin position="1"/>
        <end position="32"/>
    </location>
</feature>
<dbReference type="PROSITE" id="PS00065">
    <property type="entry name" value="D_2_HYDROXYACID_DH_1"/>
    <property type="match status" value="1"/>
</dbReference>
<comment type="cofactor">
    <cofactor evidence="1">
        <name>Zn(2+)</name>
        <dbReference type="ChEBI" id="CHEBI:29105"/>
    </cofactor>
</comment>
<dbReference type="Pfam" id="PF00107">
    <property type="entry name" value="ADH_zinc_N"/>
    <property type="match status" value="1"/>
</dbReference>
<dbReference type="SMART" id="SM00829">
    <property type="entry name" value="PKS_ER"/>
    <property type="match status" value="1"/>
</dbReference>
<evidence type="ECO:0000256" key="11">
    <source>
        <dbReference type="ARBA" id="ARBA00049226"/>
    </source>
</evidence>
<dbReference type="AlphaFoldDB" id="A0A7I8KA56"/>
<dbReference type="EMBL" id="LR746266">
    <property type="protein sequence ID" value="CAA7393937.1"/>
    <property type="molecule type" value="Genomic_DNA"/>
</dbReference>
<comment type="catalytic activity">
    <reaction evidence="11">
        <text>(E)-caffeyl alcohol + NADP(+) = (E)-caffeyl aldehyde + NADPH + H(+)</text>
        <dbReference type="Rhea" id="RHEA:45728"/>
        <dbReference type="ChEBI" id="CHEBI:15378"/>
        <dbReference type="ChEBI" id="CHEBI:28323"/>
        <dbReference type="ChEBI" id="CHEBI:31334"/>
        <dbReference type="ChEBI" id="CHEBI:57783"/>
        <dbReference type="ChEBI" id="CHEBI:58349"/>
    </reaction>
    <physiologicalReaction direction="right-to-left" evidence="11">
        <dbReference type="Rhea" id="RHEA:45730"/>
    </physiologicalReaction>
</comment>
<dbReference type="FunFam" id="3.40.50.720:FF:000022">
    <property type="entry name" value="Cinnamyl alcohol dehydrogenase"/>
    <property type="match status" value="1"/>
</dbReference>
<keyword evidence="17" id="KW-1185">Reference proteome</keyword>
<comment type="catalytic activity">
    <reaction evidence="9">
        <text>(E)-4-coumaroyl alcohol + NADP(+) = (E)-4-coumaraldehyde + NADPH + H(+)</text>
        <dbReference type="Rhea" id="RHEA:45724"/>
        <dbReference type="ChEBI" id="CHEBI:15378"/>
        <dbReference type="ChEBI" id="CHEBI:28353"/>
        <dbReference type="ChEBI" id="CHEBI:57783"/>
        <dbReference type="ChEBI" id="CHEBI:58349"/>
        <dbReference type="ChEBI" id="CHEBI:64555"/>
        <dbReference type="EC" id="1.1.1.195"/>
    </reaction>
    <physiologicalReaction direction="right-to-left" evidence="9">
        <dbReference type="Rhea" id="RHEA:45726"/>
    </physiologicalReaction>
</comment>
<evidence type="ECO:0000256" key="5">
    <source>
        <dbReference type="ARBA" id="ARBA00022723"/>
    </source>
</evidence>
<dbReference type="FunFam" id="3.90.180.10:FF:000100">
    <property type="entry name" value="Putative cinnamyl alcohol dehydrogenase 6"/>
    <property type="match status" value="1"/>
</dbReference>
<keyword evidence="6" id="KW-0438">Lignin biosynthesis</keyword>
<evidence type="ECO:0000256" key="6">
    <source>
        <dbReference type="ARBA" id="ARBA00022733"/>
    </source>
</evidence>
<comment type="catalytic activity">
    <reaction evidence="13">
        <text>(E)-cinnamyl alcohol + NADP(+) = (E)-cinnamaldehyde + NADPH + H(+)</text>
        <dbReference type="Rhea" id="RHEA:10392"/>
        <dbReference type="ChEBI" id="CHEBI:15378"/>
        <dbReference type="ChEBI" id="CHEBI:16731"/>
        <dbReference type="ChEBI" id="CHEBI:33227"/>
        <dbReference type="ChEBI" id="CHEBI:57783"/>
        <dbReference type="ChEBI" id="CHEBI:58349"/>
        <dbReference type="EC" id="1.1.1.195"/>
    </reaction>
    <physiologicalReaction direction="right-to-left" evidence="13">
        <dbReference type="Rhea" id="RHEA:10394"/>
    </physiologicalReaction>
</comment>
<keyword evidence="5" id="KW-0479">Metal-binding</keyword>
<evidence type="ECO:0000313" key="17">
    <source>
        <dbReference type="Proteomes" id="UP000663760"/>
    </source>
</evidence>
<organism evidence="16 17">
    <name type="scientific">Spirodela intermedia</name>
    <name type="common">Intermediate duckweed</name>
    <dbReference type="NCBI Taxonomy" id="51605"/>
    <lineage>
        <taxon>Eukaryota</taxon>
        <taxon>Viridiplantae</taxon>
        <taxon>Streptophyta</taxon>
        <taxon>Embryophyta</taxon>
        <taxon>Tracheophyta</taxon>
        <taxon>Spermatophyta</taxon>
        <taxon>Magnoliopsida</taxon>
        <taxon>Liliopsida</taxon>
        <taxon>Araceae</taxon>
        <taxon>Lemnoideae</taxon>
        <taxon>Spirodela</taxon>
    </lineage>
</organism>
<evidence type="ECO:0000256" key="4">
    <source>
        <dbReference type="ARBA" id="ARBA00013171"/>
    </source>
</evidence>
<sequence length="370" mass="39603">MGAWATRECASKGRRGGVAPTKGGRGVAAPAKGKVKGKWRGESAKGKGLQWESVLLCAVLQRTRSPRSRELGSSSILCRRHEIVGVVTEVGSRVEKFKVGDKVGVGCMVSSCRSCESCEQGFENDCAAWVLTYGSIDRDGTMTYGGFSDVLVADEHFVVRFPDHLPMDGAAPLLCAGITVYSPMKQFGLNEPGKHLGIVGLGGLGHIAVKFAKAFGMKATVITTSPSKEREAIDKFRADSFLVSRSLDQMEAAAGTMDGIIDTVAAIHPLGPLFSLMKNGGNLILMGMPDKPLKLPAFSAIRGRKKLAGSCIGGMRDTQEMLDFAGKHEITANVEVIPMEYVSTAMERLAKNDIKYRFVIDVANTLKAAE</sequence>
<dbReference type="CDD" id="cd05283">
    <property type="entry name" value="CAD1"/>
    <property type="match status" value="1"/>
</dbReference>
<protein>
    <recommendedName>
        <fullName evidence="4">cinnamyl-alcohol dehydrogenase</fullName>
        <ecNumber evidence="4">1.1.1.195</ecNumber>
    </recommendedName>
</protein>